<accession>A0A9D2EHX7</accession>
<proteinExistence type="predicted"/>
<dbReference type="InterPro" id="IPR055878">
    <property type="entry name" value="DUF7455"/>
</dbReference>
<reference evidence="2" key="1">
    <citation type="journal article" date="2021" name="PeerJ">
        <title>Extensive microbial diversity within the chicken gut microbiome revealed by metagenomics and culture.</title>
        <authorList>
            <person name="Gilroy R."/>
            <person name="Ravi A."/>
            <person name="Getino M."/>
            <person name="Pursley I."/>
            <person name="Horton D.L."/>
            <person name="Alikhan N.F."/>
            <person name="Baker D."/>
            <person name="Gharbi K."/>
            <person name="Hall N."/>
            <person name="Watson M."/>
            <person name="Adriaenssens E.M."/>
            <person name="Foster-Nyarko E."/>
            <person name="Jarju S."/>
            <person name="Secka A."/>
            <person name="Antonio M."/>
            <person name="Oren A."/>
            <person name="Chaudhuri R.R."/>
            <person name="La Ragione R."/>
            <person name="Hildebrand F."/>
            <person name="Pallen M.J."/>
        </authorList>
    </citation>
    <scope>NUCLEOTIDE SEQUENCE</scope>
    <source>
        <strain evidence="2">ChiGjej4B4-7305</strain>
    </source>
</reference>
<gene>
    <name evidence="2" type="ORF">H9815_18235</name>
</gene>
<dbReference type="Proteomes" id="UP000824037">
    <property type="component" value="Unassembled WGS sequence"/>
</dbReference>
<dbReference type="Pfam" id="PF24254">
    <property type="entry name" value="DUF7455"/>
    <property type="match status" value="1"/>
</dbReference>
<sequence length="87" mass="9531">MGRNPGRRWLHIDVSTLTAENAAPEMTAADRCDACGAQAYVRVLLAGGGELLFCAHHARKHSEALSSVATHIHDETERLHADNQDER</sequence>
<comment type="caution">
    <text evidence="2">The sequence shown here is derived from an EMBL/GenBank/DDBJ whole genome shotgun (WGS) entry which is preliminary data.</text>
</comment>
<evidence type="ECO:0000259" key="1">
    <source>
        <dbReference type="Pfam" id="PF24254"/>
    </source>
</evidence>
<evidence type="ECO:0000313" key="3">
    <source>
        <dbReference type="Proteomes" id="UP000824037"/>
    </source>
</evidence>
<protein>
    <recommendedName>
        <fullName evidence="1">DUF7455 domain-containing protein</fullName>
    </recommendedName>
</protein>
<dbReference type="EMBL" id="DXBY01000313">
    <property type="protein sequence ID" value="HIZ37720.1"/>
    <property type="molecule type" value="Genomic_DNA"/>
</dbReference>
<organism evidence="2 3">
    <name type="scientific">Candidatus Ruania gallistercoris</name>
    <dbReference type="NCBI Taxonomy" id="2838746"/>
    <lineage>
        <taxon>Bacteria</taxon>
        <taxon>Bacillati</taxon>
        <taxon>Actinomycetota</taxon>
        <taxon>Actinomycetes</taxon>
        <taxon>Micrococcales</taxon>
        <taxon>Ruaniaceae</taxon>
        <taxon>Ruania</taxon>
    </lineage>
</organism>
<dbReference type="AlphaFoldDB" id="A0A9D2EHX7"/>
<feature type="domain" description="DUF7455" evidence="1">
    <location>
        <begin position="26"/>
        <end position="79"/>
    </location>
</feature>
<name>A0A9D2EHX7_9MICO</name>
<evidence type="ECO:0000313" key="2">
    <source>
        <dbReference type="EMBL" id="HIZ37720.1"/>
    </source>
</evidence>
<reference evidence="2" key="2">
    <citation type="submission" date="2021-04" db="EMBL/GenBank/DDBJ databases">
        <authorList>
            <person name="Gilroy R."/>
        </authorList>
    </citation>
    <scope>NUCLEOTIDE SEQUENCE</scope>
    <source>
        <strain evidence="2">ChiGjej4B4-7305</strain>
    </source>
</reference>